<dbReference type="PROSITE" id="PS50102">
    <property type="entry name" value="RRM"/>
    <property type="match status" value="3"/>
</dbReference>
<reference evidence="5" key="1">
    <citation type="submission" date="2020-09" db="EMBL/GenBank/DDBJ databases">
        <title>Genome-Enabled Discovery of Anthraquinone Biosynthesis in Senna tora.</title>
        <authorList>
            <person name="Kang S.-H."/>
            <person name="Pandey R.P."/>
            <person name="Lee C.-M."/>
            <person name="Sim J.-S."/>
            <person name="Jeong J.-T."/>
            <person name="Choi B.-S."/>
            <person name="Jung M."/>
            <person name="Ginzburg D."/>
            <person name="Zhao K."/>
            <person name="Won S.Y."/>
            <person name="Oh T.-J."/>
            <person name="Yu Y."/>
            <person name="Kim N.-H."/>
            <person name="Lee O.R."/>
            <person name="Lee T.-H."/>
            <person name="Bashyal P."/>
            <person name="Kim T.-S."/>
            <person name="Lee W.-H."/>
            <person name="Kawkins C."/>
            <person name="Kim C.-K."/>
            <person name="Kim J.S."/>
            <person name="Ahn B.O."/>
            <person name="Rhee S.Y."/>
            <person name="Sohng J.K."/>
        </authorList>
    </citation>
    <scope>NUCLEOTIDE SEQUENCE</scope>
    <source>
        <tissue evidence="5">Leaf</tissue>
    </source>
</reference>
<dbReference type="Pfam" id="PF00076">
    <property type="entry name" value="RRM_1"/>
    <property type="match status" value="3"/>
</dbReference>
<evidence type="ECO:0000256" key="2">
    <source>
        <dbReference type="PROSITE-ProRule" id="PRU00176"/>
    </source>
</evidence>
<feature type="compositionally biased region" description="Basic residues" evidence="3">
    <location>
        <begin position="93"/>
        <end position="103"/>
    </location>
</feature>
<dbReference type="SUPFAM" id="SSF54928">
    <property type="entry name" value="RNA-binding domain, RBD"/>
    <property type="match status" value="2"/>
</dbReference>
<organism evidence="5 6">
    <name type="scientific">Senna tora</name>
    <dbReference type="NCBI Taxonomy" id="362788"/>
    <lineage>
        <taxon>Eukaryota</taxon>
        <taxon>Viridiplantae</taxon>
        <taxon>Streptophyta</taxon>
        <taxon>Embryophyta</taxon>
        <taxon>Tracheophyta</taxon>
        <taxon>Spermatophyta</taxon>
        <taxon>Magnoliopsida</taxon>
        <taxon>eudicotyledons</taxon>
        <taxon>Gunneridae</taxon>
        <taxon>Pentapetalae</taxon>
        <taxon>rosids</taxon>
        <taxon>fabids</taxon>
        <taxon>Fabales</taxon>
        <taxon>Fabaceae</taxon>
        <taxon>Caesalpinioideae</taxon>
        <taxon>Cassia clade</taxon>
        <taxon>Senna</taxon>
    </lineage>
</organism>
<gene>
    <name evidence="5" type="ORF">G2W53_020110</name>
</gene>
<feature type="region of interest" description="Disordered" evidence="3">
    <location>
        <begin position="223"/>
        <end position="247"/>
    </location>
</feature>
<dbReference type="AlphaFoldDB" id="A0A834TYB5"/>
<dbReference type="FunFam" id="3.30.70.330:FF:000187">
    <property type="entry name" value="Heterogeneous nuclear ribonucleoprotein Q"/>
    <property type="match status" value="1"/>
</dbReference>
<feature type="domain" description="RRM" evidence="4">
    <location>
        <begin position="394"/>
        <end position="472"/>
    </location>
</feature>
<feature type="compositionally biased region" description="Acidic residues" evidence="3">
    <location>
        <begin position="359"/>
        <end position="378"/>
    </location>
</feature>
<dbReference type="SMART" id="SM00360">
    <property type="entry name" value="RRM"/>
    <property type="match status" value="3"/>
</dbReference>
<feature type="compositionally biased region" description="Basic and acidic residues" evidence="3">
    <location>
        <begin position="227"/>
        <end position="246"/>
    </location>
</feature>
<proteinExistence type="predicted"/>
<keyword evidence="6" id="KW-1185">Reference proteome</keyword>
<dbReference type="GO" id="GO:0003723">
    <property type="term" value="F:RNA binding"/>
    <property type="evidence" value="ECO:0007669"/>
    <property type="project" value="UniProtKB-UniRule"/>
</dbReference>
<dbReference type="FunFam" id="3.30.70.330:FF:000816">
    <property type="entry name" value="Heterogeneous nuclear ribonucleoprotein Q"/>
    <property type="match status" value="1"/>
</dbReference>
<sequence>MRTRNGDSSKAAAAKKTPPARKSASKSPANAKSPQTPRTSTIRTRQGKKNEVSPLQNSSLDEKPEQSSEKTKAAVSASQVTPDTKVATPAKSTPKRTPGRPRKTVSTQKQGEQVVAIADETPKGDDFAVVEKAEEPQNVERVEANENECEKVGKQDGCVVQSAGHERQPMEVDESVVANASELLEKERDIVKVEVSATQDAPSLNQEEPLEVELTKSSVNEYFTSPKEGEQEKKEHVEKASEKSIEEETNCIGCIEQSNTDYISMEVKEHGEQTKEEDGEKALEKSMEEDGGKGLEKSMEEEANNITGKEESNTDSVEMEVKHQYRQDDVKPEKDNLNDNQGTRGSGEKLDLGEQREEFVEDDPEEPHEETETLDEEGRELTAIAKERKIKKEHEIFVGGLDRDATEEDLKKVFEKIGEVVDVRLHKNSSTNKNKGYAFVKFSCQEHAKKALSEMKNPVIRGKRCGTAPSEDNDTLFLGNICNTWTKEAIKQKLKDYGVEGVESITLVPDVQHEGLSRGFAFLEFSCHADAMLAYKRLQKPDVIFGHAERTAKVAFAEPVREPDPEVMAQVKSVFIDGLPPHWDEDCIREHFKGYGEIVRIVLARNMSSAKRKDFGFVDFSSHEGAVTCVDGVNSSEFVDGASKTKVRARLSNPLPKTQAVKGSMCGGFRIGHARTGAYTRSGRGFTRGGQTSNLGNFNKDRNFNHGGRGQIGRTGFQNDLDHNNMHPDFHRRQFGERMGPLRGGHYAGGQGAAIAGPSRPYLDRAWYGTPKRGPAEAIPPRMPFSPEGQFDRPLMGRHFDDPYLYDDNRHGVKRPFYMTDPDPNYLGPVRFRPRLDYTDPAVFHGSRHHDSIGTGSGQYSRDYYGSDYGGGPYSSFYGGDNPYGRGFHY</sequence>
<evidence type="ECO:0000313" key="6">
    <source>
        <dbReference type="Proteomes" id="UP000634136"/>
    </source>
</evidence>
<dbReference type="FunFam" id="3.30.70.330:FF:001127">
    <property type="entry name" value="Heterogeneous nuclear ribonucleoprotein Q"/>
    <property type="match status" value="1"/>
</dbReference>
<feature type="compositionally biased region" description="Basic and acidic residues" evidence="3">
    <location>
        <begin position="346"/>
        <end position="358"/>
    </location>
</feature>
<feature type="region of interest" description="Disordered" evidence="3">
    <location>
        <begin position="269"/>
        <end position="378"/>
    </location>
</feature>
<feature type="region of interest" description="Disordered" evidence="3">
    <location>
        <begin position="1"/>
        <end position="125"/>
    </location>
</feature>
<feature type="compositionally biased region" description="Basic and acidic residues" evidence="3">
    <location>
        <begin position="319"/>
        <end position="337"/>
    </location>
</feature>
<accession>A0A834TYB5</accession>
<evidence type="ECO:0000313" key="5">
    <source>
        <dbReference type="EMBL" id="KAF7828946.1"/>
    </source>
</evidence>
<comment type="caution">
    <text evidence="5">The sequence shown here is derived from an EMBL/GenBank/DDBJ whole genome shotgun (WGS) entry which is preliminary data.</text>
</comment>
<dbReference type="EMBL" id="JAAIUW010000006">
    <property type="protein sequence ID" value="KAF7828946.1"/>
    <property type="molecule type" value="Genomic_DNA"/>
</dbReference>
<feature type="domain" description="RRM" evidence="4">
    <location>
        <begin position="474"/>
        <end position="559"/>
    </location>
</feature>
<feature type="domain" description="RRM" evidence="4">
    <location>
        <begin position="572"/>
        <end position="654"/>
    </location>
</feature>
<dbReference type="OrthoDB" id="3800936at2759"/>
<evidence type="ECO:0000256" key="1">
    <source>
        <dbReference type="ARBA" id="ARBA00022884"/>
    </source>
</evidence>
<feature type="compositionally biased region" description="Basic and acidic residues" evidence="3">
    <location>
        <begin position="269"/>
        <end position="300"/>
    </location>
</feature>
<feature type="compositionally biased region" description="Low complexity" evidence="3">
    <location>
        <begin position="8"/>
        <end position="34"/>
    </location>
</feature>
<dbReference type="InterPro" id="IPR012677">
    <property type="entry name" value="Nucleotide-bd_a/b_plait_sf"/>
</dbReference>
<feature type="compositionally biased region" description="Basic and acidic residues" evidence="3">
    <location>
        <begin position="60"/>
        <end position="72"/>
    </location>
</feature>
<dbReference type="InterPro" id="IPR035979">
    <property type="entry name" value="RBD_domain_sf"/>
</dbReference>
<keyword evidence="1 2" id="KW-0694">RNA-binding</keyword>
<evidence type="ECO:0000259" key="4">
    <source>
        <dbReference type="PROSITE" id="PS50102"/>
    </source>
</evidence>
<dbReference type="CDD" id="cd00590">
    <property type="entry name" value="RRM_SF"/>
    <property type="match status" value="3"/>
</dbReference>
<protein>
    <submittedName>
        <fullName evidence="5">Nucleolin-like isoform X1</fullName>
    </submittedName>
</protein>
<feature type="compositionally biased region" description="Polar residues" evidence="3">
    <location>
        <begin position="35"/>
        <end position="44"/>
    </location>
</feature>
<dbReference type="PANTHER" id="PTHR21245">
    <property type="entry name" value="HETEROGENEOUS NUCLEAR RIBONUCLEOPROTEIN"/>
    <property type="match status" value="1"/>
</dbReference>
<dbReference type="InterPro" id="IPR000504">
    <property type="entry name" value="RRM_dom"/>
</dbReference>
<dbReference type="Gene3D" id="3.30.70.330">
    <property type="match status" value="3"/>
</dbReference>
<name>A0A834TYB5_9FABA</name>
<evidence type="ECO:0000256" key="3">
    <source>
        <dbReference type="SAM" id="MobiDB-lite"/>
    </source>
</evidence>
<feature type="region of interest" description="Disordered" evidence="3">
    <location>
        <begin position="680"/>
        <end position="705"/>
    </location>
</feature>
<dbReference type="Proteomes" id="UP000634136">
    <property type="component" value="Unassembled WGS sequence"/>
</dbReference>